<accession>A0A857JGF9</accession>
<feature type="transmembrane region" description="Helical" evidence="2">
    <location>
        <begin position="84"/>
        <end position="104"/>
    </location>
</feature>
<dbReference type="RefSeq" id="WP_160178178.1">
    <property type="nucleotide sequence ID" value="NZ_CP047656.1"/>
</dbReference>
<dbReference type="Pfam" id="PF01595">
    <property type="entry name" value="CNNM"/>
    <property type="match status" value="1"/>
</dbReference>
<evidence type="ECO:0000256" key="2">
    <source>
        <dbReference type="SAM" id="Phobius"/>
    </source>
</evidence>
<reference evidence="4 5" key="1">
    <citation type="submission" date="2019-12" db="EMBL/GenBank/DDBJ databases">
        <title>Genome sequencing and assembly of endphytes of Porphyra tenera.</title>
        <authorList>
            <person name="Park J.M."/>
            <person name="Shin R."/>
            <person name="Jo S.H."/>
        </authorList>
    </citation>
    <scope>NUCLEOTIDE SEQUENCE [LARGE SCALE GENOMIC DNA]</scope>
    <source>
        <strain evidence="4 5">GPM4</strain>
    </source>
</reference>
<protein>
    <recommendedName>
        <fullName evidence="3">CNNM transmembrane domain-containing protein</fullName>
    </recommendedName>
</protein>
<dbReference type="OrthoDB" id="5470682at2"/>
<evidence type="ECO:0000313" key="4">
    <source>
        <dbReference type="EMBL" id="QHJ10278.1"/>
    </source>
</evidence>
<dbReference type="GO" id="GO:0010960">
    <property type="term" value="P:magnesium ion homeostasis"/>
    <property type="evidence" value="ECO:0007669"/>
    <property type="project" value="InterPro"/>
</dbReference>
<evidence type="ECO:0000313" key="5">
    <source>
        <dbReference type="Proteomes" id="UP000464524"/>
    </source>
</evidence>
<sequence>MTVDILIWFGIAFCVTQSAIFSGLNLAFFSLSRLQLDVEAKQGNGNASVILSMREDSNFLLATILWGNVSINVLLTLLSDSVLAGMYSFLFSTIVITFLGEIFPQAYFSRNALQVASKLTPIIRFYQVILFIVAKPTALILDGWLGREGITYFRERELTAIIKAHIEADEADVEHVQGVGALNFLQVDNITVNEEGEIIDPKSMLVMPCKLDLPLLPEQGTEGFTDFVNRVNASGHKWVLLLDDARNPLLMLDADGFIRATLVDNAPCDPYVFCHRPLIIEDENCTLGDAMQRLKITQDIDASSDEVLHADVIVVWSETSPRLITGADILGRLLKGIGRKALISGNESDFTSNANDEVMDIK</sequence>
<dbReference type="PROSITE" id="PS51846">
    <property type="entry name" value="CNNM"/>
    <property type="match status" value="1"/>
</dbReference>
<dbReference type="GO" id="GO:0016020">
    <property type="term" value="C:membrane"/>
    <property type="evidence" value="ECO:0007669"/>
    <property type="project" value="UniProtKB-UniRule"/>
</dbReference>
<feature type="transmembrane region" description="Helical" evidence="2">
    <location>
        <begin position="6"/>
        <end position="31"/>
    </location>
</feature>
<dbReference type="Proteomes" id="UP000464524">
    <property type="component" value="Chromosome"/>
</dbReference>
<evidence type="ECO:0000259" key="3">
    <source>
        <dbReference type="PROSITE" id="PS51846"/>
    </source>
</evidence>
<dbReference type="InterPro" id="IPR045095">
    <property type="entry name" value="ACDP"/>
</dbReference>
<feature type="transmembrane region" description="Helical" evidence="2">
    <location>
        <begin position="125"/>
        <end position="145"/>
    </location>
</feature>
<name>A0A857JGF9_9ALTE</name>
<dbReference type="PANTHER" id="PTHR12064">
    <property type="entry name" value="METAL TRANSPORTER CNNM"/>
    <property type="match status" value="1"/>
</dbReference>
<feature type="transmembrane region" description="Helical" evidence="2">
    <location>
        <begin position="59"/>
        <end position="78"/>
    </location>
</feature>
<keyword evidence="1 2" id="KW-1133">Transmembrane helix</keyword>
<dbReference type="InterPro" id="IPR002550">
    <property type="entry name" value="CNNM"/>
</dbReference>
<dbReference type="EMBL" id="CP047656">
    <property type="protein sequence ID" value="QHJ10278.1"/>
    <property type="molecule type" value="Genomic_DNA"/>
</dbReference>
<dbReference type="PANTHER" id="PTHR12064:SF94">
    <property type="entry name" value="UNEXTENDED PROTEIN"/>
    <property type="match status" value="1"/>
</dbReference>
<dbReference type="KEGG" id="pmes:FX988_00490"/>
<keyword evidence="1 2" id="KW-0812">Transmembrane</keyword>
<proteinExistence type="predicted"/>
<keyword evidence="1 2" id="KW-0472">Membrane</keyword>
<evidence type="ECO:0000256" key="1">
    <source>
        <dbReference type="PROSITE-ProRule" id="PRU01193"/>
    </source>
</evidence>
<gene>
    <name evidence="4" type="ORF">FX988_00490</name>
</gene>
<dbReference type="AlphaFoldDB" id="A0A857JGF9"/>
<organism evidence="4 5">
    <name type="scientific">Paraglaciecola mesophila</name>
    <dbReference type="NCBI Taxonomy" id="197222"/>
    <lineage>
        <taxon>Bacteria</taxon>
        <taxon>Pseudomonadati</taxon>
        <taxon>Pseudomonadota</taxon>
        <taxon>Gammaproteobacteria</taxon>
        <taxon>Alteromonadales</taxon>
        <taxon>Alteromonadaceae</taxon>
        <taxon>Paraglaciecola</taxon>
    </lineage>
</organism>
<keyword evidence="5" id="KW-1185">Reference proteome</keyword>
<feature type="domain" description="CNNM transmembrane" evidence="3">
    <location>
        <begin position="1"/>
        <end position="177"/>
    </location>
</feature>